<name>A0A0S3UG52_9CAUD</name>
<dbReference type="RefSeq" id="YP_009604338.1">
    <property type="nucleotide sequence ID" value="NC_041964.1"/>
</dbReference>
<proteinExistence type="predicted"/>
<dbReference type="Proteomes" id="UP000221614">
    <property type="component" value="Segment"/>
</dbReference>
<keyword evidence="2" id="KW-1185">Reference proteome</keyword>
<dbReference type="EMBL" id="LC102729">
    <property type="protein sequence ID" value="BAU16366.1"/>
    <property type="molecule type" value="Genomic_DNA"/>
</dbReference>
<dbReference type="KEGG" id="vg:40080232"/>
<organism evidence="1 2">
    <name type="scientific">Pseudomonas phage phiR18</name>
    <dbReference type="NCBI Taxonomy" id="1752027"/>
    <lineage>
        <taxon>Viruses</taxon>
        <taxon>Duplodnaviria</taxon>
        <taxon>Heunggongvirae</taxon>
        <taxon>Uroviricota</taxon>
        <taxon>Caudoviricetes</taxon>
        <taxon>Kochitakasuvirus</taxon>
        <taxon>Kochitakasuvirus R18</taxon>
    </lineage>
</organism>
<dbReference type="GeneID" id="40080232"/>
<protein>
    <submittedName>
        <fullName evidence="1">Uncharacterized protein</fullName>
    </submittedName>
</protein>
<reference evidence="1" key="1">
    <citation type="journal article" date="2016" name="Genome Announc.">
        <title>Complete Genome Sequences of Broad-Host-Range Pseudomonas aeruginosa Bacteriophages phiR18 and phiS12-1.</title>
        <authorList>
            <person name="Furusawa T."/>
            <person name="Iwano H."/>
            <person name="Higuchi H."/>
            <person name="Usui M."/>
            <person name="Maruyama F."/>
            <person name="Nakagawa I."/>
            <person name="Yokota H."/>
            <person name="Tamura Y."/>
        </authorList>
    </citation>
    <scope>NUCLEOTIDE SEQUENCE [LARGE SCALE GENOMIC DNA]</scope>
</reference>
<evidence type="ECO:0000313" key="1">
    <source>
        <dbReference type="EMBL" id="BAU16366.1"/>
    </source>
</evidence>
<sequence length="30" mass="3667">MTIEIIYHFFDYLPWYTAPVWLLPLLALAR</sequence>
<evidence type="ECO:0000313" key="2">
    <source>
        <dbReference type="Proteomes" id="UP000221614"/>
    </source>
</evidence>
<accession>A0A0S3UG52</accession>